<evidence type="ECO:0000256" key="13">
    <source>
        <dbReference type="HAMAP-Rule" id="MF_01520"/>
    </source>
</evidence>
<dbReference type="EC" id="2.7.7.60" evidence="13"/>
<dbReference type="InterPro" id="IPR036571">
    <property type="entry name" value="MECDP_synthase_sf"/>
</dbReference>
<sequence length="400" mass="43016">MPSTSHTEKPWALIMAAGRGSRLAAAIGEAYKQCLLWHGAPLYWHAARALSRSGAVAGVVFVFPEQRLEDEKQLLRKLHAREDLGMPWLTAGGGELRQDSVHLGLAALPPRTRFVLIHDAARPFVSPALVRNVCESLQQGALGVVPALPVTDTIKTVKADHVLATLPREQLVAAQTPQGFDARLLLKAHQHARGASLAATDDATLMEMAGHAVRVITGEAKNVKITRPEDLALLEDAPRQSRRIGMGYDVHRYGKGRPLKLGGIAVPEGMEVLAHSDGDVLLHALMDALLGCVGLGDIGALFPDSDACFDNIASSVLLCKVLAMTREAGMHPEHADMTIAAQTPRIDPYREKIRNNIARLLNLPRESVNVKATTEEGMGFIGKGEGIKAWAVVSAVTDYG</sequence>
<evidence type="ECO:0000256" key="1">
    <source>
        <dbReference type="ARBA" id="ARBA00000200"/>
    </source>
</evidence>
<feature type="binding site" evidence="13">
    <location>
        <begin position="373"/>
        <end position="376"/>
    </location>
    <ligand>
        <name>4-CDP-2-C-methyl-D-erythritol 2-phosphate</name>
        <dbReference type="ChEBI" id="CHEBI:57919"/>
    </ligand>
</feature>
<evidence type="ECO:0000313" key="16">
    <source>
        <dbReference type="Proteomes" id="UP000242645"/>
    </source>
</evidence>
<dbReference type="FunFam" id="3.90.550.10:FF:000003">
    <property type="entry name" value="2-C-methyl-D-erythritol 4-phosphate cytidylyltransferase"/>
    <property type="match status" value="1"/>
</dbReference>
<dbReference type="GO" id="GO:0050518">
    <property type="term" value="F:2-C-methyl-D-erythritol 4-phosphate cytidylyltransferase activity"/>
    <property type="evidence" value="ECO:0007669"/>
    <property type="project" value="UniProtKB-UniRule"/>
</dbReference>
<keyword evidence="8 13" id="KW-0548">Nucleotidyltransferase</keyword>
<evidence type="ECO:0000256" key="4">
    <source>
        <dbReference type="ARBA" id="ARBA00004709"/>
    </source>
</evidence>
<proteinExistence type="inferred from homology"/>
<dbReference type="HAMAP" id="MF_00107">
    <property type="entry name" value="IspF"/>
    <property type="match status" value="1"/>
</dbReference>
<feature type="binding site" evidence="13">
    <location>
        <position position="380"/>
    </location>
    <ligand>
        <name>4-CDP-2-C-methyl-D-erythritol 2-phosphate</name>
        <dbReference type="ChEBI" id="CHEBI:57919"/>
    </ligand>
</feature>
<evidence type="ECO:0000256" key="5">
    <source>
        <dbReference type="ARBA" id="ARBA00004787"/>
    </source>
</evidence>
<keyword evidence="12 13" id="KW-0511">Multifunctional enzyme</keyword>
<comment type="similarity">
    <text evidence="13">In the C-terminal section; belongs to the IspF family.</text>
</comment>
<dbReference type="KEGG" id="dtr:RSDT_0993"/>
<evidence type="ECO:0000256" key="7">
    <source>
        <dbReference type="ARBA" id="ARBA00022679"/>
    </source>
</evidence>
<comment type="function">
    <text evidence="13">Bifunctional enzyme that catalyzes the formation of 4-diphosphocytidyl-2-C-methyl-D-erythritol from CTP and 2-C-methyl-D-erythritol 4-phosphate (MEP) (IspD), and catalyzes the conversion of 4-diphosphocytidyl-2-C-methyl-D-erythritol 2-phosphate (CDP-ME2P) to 2-C-methyl-D-erythritol 2,4-cyclodiphosphate (ME-CPP) with a corresponding release of cytidine 5-monophosphate (CMP) (IspF).</text>
</comment>
<dbReference type="GO" id="GO:0019288">
    <property type="term" value="P:isopentenyl diphosphate biosynthetic process, methylerythritol 4-phosphate pathway"/>
    <property type="evidence" value="ECO:0007669"/>
    <property type="project" value="UniProtKB-UniRule"/>
</dbReference>
<evidence type="ECO:0000256" key="6">
    <source>
        <dbReference type="ARBA" id="ARBA00009789"/>
    </source>
</evidence>
<feature type="region of interest" description="2-C-methyl-D-erythritol 2,4-cyclodiphosphate synthase" evidence="13">
    <location>
        <begin position="243"/>
        <end position="400"/>
    </location>
</feature>
<evidence type="ECO:0000256" key="11">
    <source>
        <dbReference type="ARBA" id="ARBA00023239"/>
    </source>
</evidence>
<dbReference type="EMBL" id="AP017368">
    <property type="protein sequence ID" value="BAV92505.1"/>
    <property type="molecule type" value="Genomic_DNA"/>
</dbReference>
<comment type="catalytic activity">
    <reaction evidence="2 13">
        <text>2-C-methyl-D-erythritol 4-phosphate + CTP + H(+) = 4-CDP-2-C-methyl-D-erythritol + diphosphate</text>
        <dbReference type="Rhea" id="RHEA:13429"/>
        <dbReference type="ChEBI" id="CHEBI:15378"/>
        <dbReference type="ChEBI" id="CHEBI:33019"/>
        <dbReference type="ChEBI" id="CHEBI:37563"/>
        <dbReference type="ChEBI" id="CHEBI:57823"/>
        <dbReference type="ChEBI" id="CHEBI:58262"/>
        <dbReference type="EC" id="2.7.7.60"/>
    </reaction>
</comment>
<dbReference type="OrthoDB" id="9804336at2"/>
<dbReference type="GO" id="GO:0016114">
    <property type="term" value="P:terpenoid biosynthetic process"/>
    <property type="evidence" value="ECO:0007669"/>
    <property type="project" value="InterPro"/>
</dbReference>
<feature type="binding site" evidence="13">
    <location>
        <begin position="297"/>
        <end position="299"/>
    </location>
    <ligand>
        <name>4-CDP-2-C-methyl-D-erythritol 2-phosphate</name>
        <dbReference type="ChEBI" id="CHEBI:57919"/>
    </ligand>
</feature>
<dbReference type="CDD" id="cd00554">
    <property type="entry name" value="MECDP_synthase"/>
    <property type="match status" value="1"/>
</dbReference>
<dbReference type="NCBIfam" id="TIGR00453">
    <property type="entry name" value="ispD"/>
    <property type="match status" value="1"/>
</dbReference>
<reference evidence="15 16" key="1">
    <citation type="journal article" date="2017" name="ISME J.">
        <title>Genome of 'Ca. Desulfovibrio trichonymphae', an H2-oxidizing bacterium in a tripartite symbiotic system within a protist cell in the termite gut.</title>
        <authorList>
            <person name="Kuwahara H."/>
            <person name="Yuki M."/>
            <person name="Izawa K."/>
            <person name="Ohkuma M."/>
            <person name="Hongoh Y."/>
        </authorList>
    </citation>
    <scope>NUCLEOTIDE SEQUENCE [LARGE SCALE GENOMIC DNA]</scope>
    <source>
        <strain evidence="15 16">Rs-N31</strain>
    </source>
</reference>
<dbReference type="HAMAP" id="MF_00108">
    <property type="entry name" value="IspD"/>
    <property type="match status" value="1"/>
</dbReference>
<feature type="binding site" evidence="13">
    <location>
        <position position="283"/>
    </location>
    <ligand>
        <name>a divalent metal cation</name>
        <dbReference type="ChEBI" id="CHEBI:60240"/>
    </ligand>
</feature>
<accession>A0A1J1DRL0</accession>
<dbReference type="InterPro" id="IPR003526">
    <property type="entry name" value="MECDP_synthase"/>
</dbReference>
<dbReference type="InterPro" id="IPR001228">
    <property type="entry name" value="IspD"/>
</dbReference>
<dbReference type="Pfam" id="PF02542">
    <property type="entry name" value="YgbB"/>
    <property type="match status" value="1"/>
</dbReference>
<feature type="site" description="Positions MEP for the nucleophilic attack" evidence="13">
    <location>
        <position position="168"/>
    </location>
</feature>
<dbReference type="PROSITE" id="PS01350">
    <property type="entry name" value="ISPF"/>
    <property type="match status" value="1"/>
</dbReference>
<evidence type="ECO:0000313" key="15">
    <source>
        <dbReference type="EMBL" id="BAV92505.1"/>
    </source>
</evidence>
<dbReference type="Proteomes" id="UP000242645">
    <property type="component" value="Chromosome"/>
</dbReference>
<evidence type="ECO:0000259" key="14">
    <source>
        <dbReference type="Pfam" id="PF02542"/>
    </source>
</evidence>
<dbReference type="AlphaFoldDB" id="A0A1J1DRL0"/>
<comment type="catalytic activity">
    <reaction evidence="1 13">
        <text>4-CDP-2-C-methyl-D-erythritol 2-phosphate = 2-C-methyl-D-erythritol 2,4-cyclic diphosphate + CMP</text>
        <dbReference type="Rhea" id="RHEA:23864"/>
        <dbReference type="ChEBI" id="CHEBI:57919"/>
        <dbReference type="ChEBI" id="CHEBI:58483"/>
        <dbReference type="ChEBI" id="CHEBI:60377"/>
        <dbReference type="EC" id="4.6.1.12"/>
    </reaction>
</comment>
<evidence type="ECO:0000256" key="12">
    <source>
        <dbReference type="ARBA" id="ARBA00023268"/>
    </source>
</evidence>
<feature type="binding site" evidence="13">
    <location>
        <position position="249"/>
    </location>
    <ligand>
        <name>a divalent metal cation</name>
        <dbReference type="ChEBI" id="CHEBI:60240"/>
    </ligand>
</feature>
<feature type="binding site" evidence="13">
    <location>
        <begin position="249"/>
        <end position="251"/>
    </location>
    <ligand>
        <name>4-CDP-2-C-methyl-D-erythritol 2-phosphate</name>
        <dbReference type="ChEBI" id="CHEBI:57919"/>
    </ligand>
</feature>
<comment type="cofactor">
    <cofactor evidence="3 13">
        <name>a divalent metal cation</name>
        <dbReference type="ChEBI" id="CHEBI:60240"/>
    </cofactor>
</comment>
<keyword evidence="16" id="KW-1185">Reference proteome</keyword>
<feature type="site" description="Positions MEP for the nucleophilic attack" evidence="13">
    <location>
        <position position="224"/>
    </location>
</feature>
<dbReference type="UniPathway" id="UPA00056">
    <property type="reaction ID" value="UER00093"/>
</dbReference>
<comment type="pathway">
    <text evidence="5 13">Isoprenoid biosynthesis; isopentenyl diphosphate biosynthesis via DXP pathway; isopentenyl diphosphate from 1-deoxy-D-xylulose 5-phosphate: step 2/6.</text>
</comment>
<feature type="binding site" evidence="13">
    <location>
        <begin position="275"/>
        <end position="276"/>
    </location>
    <ligand>
        <name>4-CDP-2-C-methyl-D-erythritol 2-phosphate</name>
        <dbReference type="ChEBI" id="CHEBI:57919"/>
    </ligand>
</feature>
<feature type="site" description="Transition state stabilizer" evidence="13">
    <location>
        <position position="374"/>
    </location>
</feature>
<feature type="site" description="Transition state stabilizer" evidence="13">
    <location>
        <position position="275"/>
    </location>
</feature>
<feature type="region of interest" description="2-C-methyl-D-erythritol 4-phosphate cytidylyltransferase" evidence="13">
    <location>
        <begin position="1"/>
        <end position="243"/>
    </location>
</feature>
<dbReference type="InterPro" id="IPR018294">
    <property type="entry name" value="ISPD_synthase_CS"/>
</dbReference>
<gene>
    <name evidence="13 15" type="primary">ispDF</name>
    <name evidence="15" type="ORF">RSDT_0993</name>
</gene>
<evidence type="ECO:0000256" key="9">
    <source>
        <dbReference type="ARBA" id="ARBA00022723"/>
    </source>
</evidence>
<comment type="pathway">
    <text evidence="4 13">Isoprenoid biosynthesis; isopentenyl diphosphate biosynthesis via DXP pathway; isopentenyl diphosphate from 1-deoxy-D-xylulose 5-phosphate: step 4/6.</text>
</comment>
<dbReference type="InterPro" id="IPR029044">
    <property type="entry name" value="Nucleotide-diphossugar_trans"/>
</dbReference>
<feature type="binding site" evidence="13">
    <location>
        <position position="383"/>
    </location>
    <ligand>
        <name>4-CDP-2-C-methyl-D-erythritol 2-phosphate</name>
        <dbReference type="ChEBI" id="CHEBI:57919"/>
    </ligand>
</feature>
<comment type="similarity">
    <text evidence="13">In the N-terminal section; belongs to the IspD/TarI cytidylyltransferase family. IspD subfamily.</text>
</comment>
<dbReference type="InterPro" id="IPR020555">
    <property type="entry name" value="MECDP_synthase_CS"/>
</dbReference>
<organism evidence="15 16">
    <name type="scientific">Candidatus Desulfovibrio trichonymphae</name>
    <dbReference type="NCBI Taxonomy" id="1725232"/>
    <lineage>
        <taxon>Bacteria</taxon>
        <taxon>Pseudomonadati</taxon>
        <taxon>Thermodesulfobacteriota</taxon>
        <taxon>Desulfovibrionia</taxon>
        <taxon>Desulfovibrionales</taxon>
        <taxon>Desulfovibrionaceae</taxon>
        <taxon>Desulfovibrio</taxon>
    </lineage>
</organism>
<dbReference type="HAMAP" id="MF_01520">
    <property type="entry name" value="IspDF"/>
    <property type="match status" value="1"/>
</dbReference>
<keyword evidence="7 13" id="KW-0808">Transferase</keyword>
<dbReference type="PANTHER" id="PTHR43181">
    <property type="entry name" value="2-C-METHYL-D-ERYTHRITOL 2,4-CYCLODIPHOSPHATE SYNTHASE, CHLOROPLASTIC"/>
    <property type="match status" value="1"/>
</dbReference>
<dbReference type="EC" id="4.6.1.12" evidence="13"/>
<dbReference type="InterPro" id="IPR034683">
    <property type="entry name" value="IspD/TarI"/>
</dbReference>
<dbReference type="Gene3D" id="3.30.1330.50">
    <property type="entry name" value="2-C-methyl-D-erythritol 2,4-cyclodiphosphate synthase"/>
    <property type="match status" value="1"/>
</dbReference>
<feature type="site" description="Transition state stabilizer" evidence="13">
    <location>
        <position position="32"/>
    </location>
</feature>
<comment type="caution">
    <text evidence="13">Lacks conserved residue(s) required for the propagation of feature annotation.</text>
</comment>
<dbReference type="SUPFAM" id="SSF53448">
    <property type="entry name" value="Nucleotide-diphospho-sugar transferases"/>
    <property type="match status" value="1"/>
</dbReference>
<keyword evidence="9 13" id="KW-0479">Metal-binding</keyword>
<evidence type="ECO:0000256" key="10">
    <source>
        <dbReference type="ARBA" id="ARBA00023229"/>
    </source>
</evidence>
<protein>
    <recommendedName>
        <fullName evidence="13">Bifunctional enzyme IspD/IspF</fullName>
    </recommendedName>
    <domain>
        <recommendedName>
            <fullName evidence="13">2-C-methyl-D-erythritol 4-phosphate cytidylyltransferase</fullName>
            <ecNumber evidence="13">2.7.7.60</ecNumber>
        </recommendedName>
        <alternativeName>
            <fullName evidence="13">4-diphosphocytidyl-2C-methyl-D-erythritol synthase</fullName>
        </alternativeName>
        <alternativeName>
            <fullName evidence="13">MEP cytidylyltransferase</fullName>
            <shortName evidence="13">MCT</shortName>
        </alternativeName>
    </domain>
    <domain>
        <recommendedName>
            <fullName evidence="13">2-C-methyl-D-erythritol 2,4-cyclodiphosphate synthase</fullName>
            <shortName evidence="13">MECDP-synthase</shortName>
            <shortName evidence="13">MECPP-synthase</shortName>
            <shortName evidence="13">MECPS</shortName>
            <ecNumber evidence="13">4.6.1.12</ecNumber>
        </recommendedName>
    </domain>
</protein>
<feature type="site" description="Transition state stabilizer" evidence="13">
    <location>
        <position position="22"/>
    </location>
</feature>
<dbReference type="Gene3D" id="3.90.550.10">
    <property type="entry name" value="Spore Coat Polysaccharide Biosynthesis Protein SpsA, Chain A"/>
    <property type="match status" value="1"/>
</dbReference>
<dbReference type="InterPro" id="IPR026596">
    <property type="entry name" value="IspD/F"/>
</dbReference>
<evidence type="ECO:0000256" key="2">
    <source>
        <dbReference type="ARBA" id="ARBA00001282"/>
    </source>
</evidence>
<dbReference type="GO" id="GO:0046872">
    <property type="term" value="F:metal ion binding"/>
    <property type="evidence" value="ECO:0007669"/>
    <property type="project" value="UniProtKB-KW"/>
</dbReference>
<feature type="binding site" evidence="13">
    <location>
        <position position="251"/>
    </location>
    <ligand>
        <name>a divalent metal cation</name>
        <dbReference type="ChEBI" id="CHEBI:60240"/>
    </ligand>
</feature>
<dbReference type="PROSITE" id="PS01295">
    <property type="entry name" value="ISPD"/>
    <property type="match status" value="1"/>
</dbReference>
<dbReference type="RefSeq" id="WP_096400100.1">
    <property type="nucleotide sequence ID" value="NZ_AP017368.1"/>
</dbReference>
<feature type="domain" description="2-C-methyl-D-erythritol 2,4-cyclodiphosphate synthase" evidence="14">
    <location>
        <begin position="243"/>
        <end position="394"/>
    </location>
</feature>
<dbReference type="PANTHER" id="PTHR43181:SF1">
    <property type="entry name" value="2-C-METHYL-D-ERYTHRITOL 2,4-CYCLODIPHOSPHATE SYNTHASE, CHLOROPLASTIC"/>
    <property type="match status" value="1"/>
</dbReference>
<dbReference type="Pfam" id="PF01128">
    <property type="entry name" value="IspD"/>
    <property type="match status" value="1"/>
</dbReference>
<comment type="similarity">
    <text evidence="6">Belongs to the IspD/TarI cytidylyltransferase family. IspD subfamily.</text>
</comment>
<dbReference type="NCBIfam" id="TIGR00151">
    <property type="entry name" value="ispF"/>
    <property type="match status" value="1"/>
</dbReference>
<evidence type="ECO:0000256" key="3">
    <source>
        <dbReference type="ARBA" id="ARBA00001968"/>
    </source>
</evidence>
<dbReference type="SUPFAM" id="SSF69765">
    <property type="entry name" value="IpsF-like"/>
    <property type="match status" value="1"/>
</dbReference>
<dbReference type="GO" id="GO:0008685">
    <property type="term" value="F:2-C-methyl-D-erythritol 2,4-cyclodiphosphate synthase activity"/>
    <property type="evidence" value="ECO:0007669"/>
    <property type="project" value="UniProtKB-UniRule"/>
</dbReference>
<feature type="binding site" evidence="13">
    <location>
        <begin position="302"/>
        <end position="306"/>
    </location>
    <ligand>
        <name>4-CDP-2-C-methyl-D-erythritol 2-phosphate</name>
        <dbReference type="ChEBI" id="CHEBI:57919"/>
    </ligand>
</feature>
<evidence type="ECO:0000256" key="8">
    <source>
        <dbReference type="ARBA" id="ARBA00022695"/>
    </source>
</evidence>
<dbReference type="CDD" id="cd02516">
    <property type="entry name" value="CDP-ME_synthetase"/>
    <property type="match status" value="1"/>
</dbReference>
<keyword evidence="10 13" id="KW-0414">Isoprene biosynthesis</keyword>
<keyword evidence="11 13" id="KW-0456">Lyase</keyword>
<name>A0A1J1DRL0_9BACT</name>